<feature type="region of interest" description="Disordered" evidence="1">
    <location>
        <begin position="33"/>
        <end position="55"/>
    </location>
</feature>
<protein>
    <submittedName>
        <fullName evidence="2">Uncharacterized protein</fullName>
    </submittedName>
</protein>
<proteinExistence type="predicted"/>
<feature type="compositionally biased region" description="Pro residues" evidence="1">
    <location>
        <begin position="40"/>
        <end position="51"/>
    </location>
</feature>
<evidence type="ECO:0000313" key="2">
    <source>
        <dbReference type="EMBL" id="KAL1138927.1"/>
    </source>
</evidence>
<comment type="caution">
    <text evidence="2">The sequence shown here is derived from an EMBL/GenBank/DDBJ whole genome shotgun (WGS) entry which is preliminary data.</text>
</comment>
<name>A0ABD0Z349_9HEMI</name>
<keyword evidence="3" id="KW-1185">Reference proteome</keyword>
<accession>A0ABD0Z349</accession>
<sequence>MGTEENSCESGRRELAKAELAVLRGILVSSLSKENLGPADPAPPSPPPPVAPRRHHRHVTFLDPDPQLDYGRRELLQSDQGSGLVPGRLKRSLWESKDMLPPVLYQPTVRPTYLCFVTSAPSARSRDSISSVFYVKIHQYGMREEEVHELRRVDKVGIDGRYVVDLELAAACSLLEIRLEGQERTDSSWERG</sequence>
<organism evidence="2 3">
    <name type="scientific">Ranatra chinensis</name>
    <dbReference type="NCBI Taxonomy" id="642074"/>
    <lineage>
        <taxon>Eukaryota</taxon>
        <taxon>Metazoa</taxon>
        <taxon>Ecdysozoa</taxon>
        <taxon>Arthropoda</taxon>
        <taxon>Hexapoda</taxon>
        <taxon>Insecta</taxon>
        <taxon>Pterygota</taxon>
        <taxon>Neoptera</taxon>
        <taxon>Paraneoptera</taxon>
        <taxon>Hemiptera</taxon>
        <taxon>Heteroptera</taxon>
        <taxon>Panheteroptera</taxon>
        <taxon>Nepomorpha</taxon>
        <taxon>Nepidae</taxon>
        <taxon>Ranatrinae</taxon>
        <taxon>Ranatra</taxon>
    </lineage>
</organism>
<gene>
    <name evidence="2" type="ORF">AAG570_008989</name>
</gene>
<dbReference type="EMBL" id="JBFDAA010000003">
    <property type="protein sequence ID" value="KAL1138927.1"/>
    <property type="molecule type" value="Genomic_DNA"/>
</dbReference>
<evidence type="ECO:0000313" key="3">
    <source>
        <dbReference type="Proteomes" id="UP001558652"/>
    </source>
</evidence>
<reference evidence="2 3" key="1">
    <citation type="submission" date="2024-07" db="EMBL/GenBank/DDBJ databases">
        <title>Chromosome-level genome assembly of the water stick insect Ranatra chinensis (Heteroptera: Nepidae).</title>
        <authorList>
            <person name="Liu X."/>
        </authorList>
    </citation>
    <scope>NUCLEOTIDE SEQUENCE [LARGE SCALE GENOMIC DNA]</scope>
    <source>
        <strain evidence="2">Cailab_2021Rc</strain>
        <tissue evidence="2">Muscle</tissue>
    </source>
</reference>
<dbReference type="Proteomes" id="UP001558652">
    <property type="component" value="Unassembled WGS sequence"/>
</dbReference>
<dbReference type="AlphaFoldDB" id="A0ABD0Z349"/>
<evidence type="ECO:0000256" key="1">
    <source>
        <dbReference type="SAM" id="MobiDB-lite"/>
    </source>
</evidence>